<feature type="region of interest" description="Disordered" evidence="1">
    <location>
        <begin position="1"/>
        <end position="20"/>
    </location>
</feature>
<name>A0A9P0ABY9_BEMTA</name>
<feature type="compositionally biased region" description="Polar residues" evidence="1">
    <location>
        <begin position="27"/>
        <end position="41"/>
    </location>
</feature>
<protein>
    <submittedName>
        <fullName evidence="2">Uncharacterized protein</fullName>
    </submittedName>
</protein>
<dbReference type="AlphaFoldDB" id="A0A9P0ABY9"/>
<accession>A0A9P0ABY9</accession>
<gene>
    <name evidence="2" type="ORF">BEMITA_LOCUS6403</name>
</gene>
<dbReference type="EMBL" id="OU963864">
    <property type="protein sequence ID" value="CAH0387380.1"/>
    <property type="molecule type" value="Genomic_DNA"/>
</dbReference>
<feature type="compositionally biased region" description="Pro residues" evidence="1">
    <location>
        <begin position="48"/>
        <end position="62"/>
    </location>
</feature>
<feature type="region of interest" description="Disordered" evidence="1">
    <location>
        <begin position="27"/>
        <end position="71"/>
    </location>
</feature>
<organism evidence="2 3">
    <name type="scientific">Bemisia tabaci</name>
    <name type="common">Sweetpotato whitefly</name>
    <name type="synonym">Aleurodes tabaci</name>
    <dbReference type="NCBI Taxonomy" id="7038"/>
    <lineage>
        <taxon>Eukaryota</taxon>
        <taxon>Metazoa</taxon>
        <taxon>Ecdysozoa</taxon>
        <taxon>Arthropoda</taxon>
        <taxon>Hexapoda</taxon>
        <taxon>Insecta</taxon>
        <taxon>Pterygota</taxon>
        <taxon>Neoptera</taxon>
        <taxon>Paraneoptera</taxon>
        <taxon>Hemiptera</taxon>
        <taxon>Sternorrhyncha</taxon>
        <taxon>Aleyrodoidea</taxon>
        <taxon>Aleyrodidae</taxon>
        <taxon>Aleyrodinae</taxon>
        <taxon>Bemisia</taxon>
    </lineage>
</organism>
<evidence type="ECO:0000256" key="1">
    <source>
        <dbReference type="SAM" id="MobiDB-lite"/>
    </source>
</evidence>
<sequence>MVQQRSSDASTSFPHSATTILLQQTTGQSLSWSAPAQSRTAWSAPVAQPQPQPQPQFQPQPQPQVNWAQPSAYAPPNYDLFRGHPAANIDPITGSYSLQYVG</sequence>
<evidence type="ECO:0000313" key="2">
    <source>
        <dbReference type="EMBL" id="CAH0387380.1"/>
    </source>
</evidence>
<keyword evidence="3" id="KW-1185">Reference proteome</keyword>
<dbReference type="Proteomes" id="UP001152759">
    <property type="component" value="Chromosome 3"/>
</dbReference>
<evidence type="ECO:0000313" key="3">
    <source>
        <dbReference type="Proteomes" id="UP001152759"/>
    </source>
</evidence>
<reference evidence="2" key="1">
    <citation type="submission" date="2021-12" db="EMBL/GenBank/DDBJ databases">
        <authorList>
            <person name="King R."/>
        </authorList>
    </citation>
    <scope>NUCLEOTIDE SEQUENCE</scope>
</reference>
<proteinExistence type="predicted"/>